<reference evidence="1 2" key="1">
    <citation type="journal article" date="2013" name="Nature">
        <title>Anaerobic oxidation of methane coupled to nitrate reduction in a novel archaeal lineage.</title>
        <authorList>
            <person name="Haroon M.F."/>
            <person name="Hu S."/>
            <person name="Shi Y."/>
            <person name="Imelfort M."/>
            <person name="Keller J."/>
            <person name="Hugenholtz P."/>
            <person name="Yuan Z."/>
            <person name="Tyson G.W."/>
        </authorList>
    </citation>
    <scope>NUCLEOTIDE SEQUENCE [LARGE SCALE GENOMIC DNA]</scope>
    <source>
        <strain evidence="1 2">ANME-2d</strain>
    </source>
</reference>
<dbReference type="Pfam" id="PF03692">
    <property type="entry name" value="CxxCxxCC"/>
    <property type="match status" value="1"/>
</dbReference>
<proteinExistence type="predicted"/>
<dbReference type="InterPro" id="IPR005358">
    <property type="entry name" value="Puta_zinc/iron-chelating_dom"/>
</dbReference>
<keyword evidence="2" id="KW-1185">Reference proteome</keyword>
<accession>A0A062UTN7</accession>
<protein>
    <submittedName>
        <fullName evidence="1">Putative Fe-S oxidoreductase</fullName>
    </submittedName>
</protein>
<dbReference type="PANTHER" id="PTHR35866">
    <property type="entry name" value="PUTATIVE-RELATED"/>
    <property type="match status" value="1"/>
</dbReference>
<evidence type="ECO:0000313" key="1">
    <source>
        <dbReference type="EMBL" id="KCZ70401.1"/>
    </source>
</evidence>
<gene>
    <name evidence="1" type="ORF">ANME2D_03316</name>
</gene>
<sequence length="112" mass="13296">MELIAKIREEYALELDPKKYFRKAQGEHGVYFAVKMIKGQCIFLNKEKRCRIYKCRPVLCELYPVIDVDSVDERCPAVKENKLSVEMLASLKKRYADEIDDRIKIEQTFRFV</sequence>
<dbReference type="EMBL" id="JMIY01000008">
    <property type="protein sequence ID" value="KCZ70401.1"/>
    <property type="molecule type" value="Genomic_DNA"/>
</dbReference>
<dbReference type="AlphaFoldDB" id="A0A062UTN7"/>
<dbReference type="PANTHER" id="PTHR35866:SF1">
    <property type="entry name" value="YKGJ FAMILY CYSTEINE CLUSTER PROTEIN"/>
    <property type="match status" value="1"/>
</dbReference>
<organism evidence="1 2">
    <name type="scientific">Candidatus Methanoperedens nitratireducens</name>
    <dbReference type="NCBI Taxonomy" id="1392998"/>
    <lineage>
        <taxon>Archaea</taxon>
        <taxon>Methanobacteriati</taxon>
        <taxon>Methanobacteriota</taxon>
        <taxon>Stenosarchaea group</taxon>
        <taxon>Methanomicrobia</taxon>
        <taxon>Methanosarcinales</taxon>
        <taxon>ANME-2 cluster</taxon>
        <taxon>Candidatus Methanoperedentaceae</taxon>
        <taxon>Candidatus Methanoperedens</taxon>
    </lineage>
</organism>
<evidence type="ECO:0000313" key="2">
    <source>
        <dbReference type="Proteomes" id="UP000027153"/>
    </source>
</evidence>
<comment type="caution">
    <text evidence="1">The sequence shown here is derived from an EMBL/GenBank/DDBJ whole genome shotgun (WGS) entry which is preliminary data.</text>
</comment>
<name>A0A062UTN7_9EURY</name>
<dbReference type="Proteomes" id="UP000027153">
    <property type="component" value="Unassembled WGS sequence"/>
</dbReference>